<name>A0A1M5YBI4_9GAMM</name>
<feature type="transmembrane region" description="Helical" evidence="1">
    <location>
        <begin position="137"/>
        <end position="156"/>
    </location>
</feature>
<dbReference type="GO" id="GO:0006508">
    <property type="term" value="P:proteolysis"/>
    <property type="evidence" value="ECO:0007669"/>
    <property type="project" value="UniProtKB-KW"/>
</dbReference>
<dbReference type="AlphaFoldDB" id="A0A1M5YBI4"/>
<keyword evidence="4" id="KW-1185">Reference proteome</keyword>
<feature type="transmembrane region" description="Helical" evidence="1">
    <location>
        <begin position="104"/>
        <end position="125"/>
    </location>
</feature>
<gene>
    <name evidence="3" type="ORF">SAMN02745129_4054</name>
</gene>
<dbReference type="Pfam" id="PF02517">
    <property type="entry name" value="Rce1-like"/>
    <property type="match status" value="1"/>
</dbReference>
<organism evidence="3 4">
    <name type="scientific">Ferrimonas marina</name>
    <dbReference type="NCBI Taxonomy" id="299255"/>
    <lineage>
        <taxon>Bacteria</taxon>
        <taxon>Pseudomonadati</taxon>
        <taxon>Pseudomonadota</taxon>
        <taxon>Gammaproteobacteria</taxon>
        <taxon>Alteromonadales</taxon>
        <taxon>Ferrimonadaceae</taxon>
        <taxon>Ferrimonas</taxon>
    </lineage>
</organism>
<dbReference type="EMBL" id="FQXG01000007">
    <property type="protein sequence ID" value="SHI09440.1"/>
    <property type="molecule type" value="Genomic_DNA"/>
</dbReference>
<evidence type="ECO:0000256" key="1">
    <source>
        <dbReference type="SAM" id="Phobius"/>
    </source>
</evidence>
<keyword evidence="1" id="KW-1133">Transmembrane helix</keyword>
<keyword evidence="3" id="KW-0378">Hydrolase</keyword>
<evidence type="ECO:0000313" key="3">
    <source>
        <dbReference type="EMBL" id="SHI09440.1"/>
    </source>
</evidence>
<dbReference type="OrthoDB" id="9805801at2"/>
<feature type="transmembrane region" description="Helical" evidence="1">
    <location>
        <begin position="40"/>
        <end position="57"/>
    </location>
</feature>
<feature type="transmembrane region" description="Helical" evidence="1">
    <location>
        <begin position="69"/>
        <end position="92"/>
    </location>
</feature>
<dbReference type="GO" id="GO:0004175">
    <property type="term" value="F:endopeptidase activity"/>
    <property type="evidence" value="ECO:0007669"/>
    <property type="project" value="UniProtKB-ARBA"/>
</dbReference>
<dbReference type="Proteomes" id="UP000184268">
    <property type="component" value="Unassembled WGS sequence"/>
</dbReference>
<feature type="transmembrane region" description="Helical" evidence="1">
    <location>
        <begin position="192"/>
        <end position="210"/>
    </location>
</feature>
<reference evidence="3 4" key="1">
    <citation type="submission" date="2016-11" db="EMBL/GenBank/DDBJ databases">
        <authorList>
            <person name="Jaros S."/>
            <person name="Januszkiewicz K."/>
            <person name="Wedrychowicz H."/>
        </authorList>
    </citation>
    <scope>NUCLEOTIDE SEQUENCE [LARGE SCALE GENOMIC DNA]</scope>
    <source>
        <strain evidence="3 4">DSM 16917</strain>
    </source>
</reference>
<evidence type="ECO:0000259" key="2">
    <source>
        <dbReference type="Pfam" id="PF02517"/>
    </source>
</evidence>
<accession>A0A1M5YBI4</accession>
<dbReference type="RefSeq" id="WP_067663787.1">
    <property type="nucleotide sequence ID" value="NZ_FQXG01000007.1"/>
</dbReference>
<protein>
    <submittedName>
        <fullName evidence="3">CAAX protease self-immunity</fullName>
    </submittedName>
</protein>
<proteinExistence type="predicted"/>
<keyword evidence="3" id="KW-0645">Protease</keyword>
<sequence length="211" mass="25104">MAHAHKHSHSHNKRQLWYEWLVLFVALPLLAWWWSPMRMPLLIGVALYCLWMARRKGIRRRRRFIPPTFKFWLAIRMVLVSLGIFAFSYWYDPTRFMDLPRQDMAMWLLFCLLYPLLSALPQEFIFRRYYFQRYRPLFRRVNTLLVSSVLTFGLVHLVYENWLAVALSLGGGTLFAFTYAHSGRLSWVTTEHALYGLAVFSSGLGSYFYTA</sequence>
<feature type="domain" description="CAAX prenyl protease 2/Lysostaphin resistance protein A-like" evidence="2">
    <location>
        <begin position="106"/>
        <end position="195"/>
    </location>
</feature>
<dbReference type="InterPro" id="IPR003675">
    <property type="entry name" value="Rce1/LyrA-like_dom"/>
</dbReference>
<dbReference type="STRING" id="299255.SAMN02745129_4054"/>
<dbReference type="GO" id="GO:0080120">
    <property type="term" value="P:CAAX-box protein maturation"/>
    <property type="evidence" value="ECO:0007669"/>
    <property type="project" value="UniProtKB-ARBA"/>
</dbReference>
<keyword evidence="1" id="KW-0472">Membrane</keyword>
<evidence type="ECO:0000313" key="4">
    <source>
        <dbReference type="Proteomes" id="UP000184268"/>
    </source>
</evidence>
<keyword evidence="1" id="KW-0812">Transmembrane</keyword>